<proteinExistence type="predicted"/>
<comment type="caution">
    <text evidence="1">The sequence shown here is derived from an EMBL/GenBank/DDBJ whole genome shotgun (WGS) entry which is preliminary data.</text>
</comment>
<evidence type="ECO:0000313" key="2">
    <source>
        <dbReference type="Proteomes" id="UP000821865"/>
    </source>
</evidence>
<gene>
    <name evidence="1" type="ORF">HPB49_009939</name>
</gene>
<protein>
    <submittedName>
        <fullName evidence="1">Uncharacterized protein</fullName>
    </submittedName>
</protein>
<dbReference type="Proteomes" id="UP000821865">
    <property type="component" value="Chromosome 11"/>
</dbReference>
<organism evidence="1 2">
    <name type="scientific">Dermacentor silvarum</name>
    <name type="common">Tick</name>
    <dbReference type="NCBI Taxonomy" id="543639"/>
    <lineage>
        <taxon>Eukaryota</taxon>
        <taxon>Metazoa</taxon>
        <taxon>Ecdysozoa</taxon>
        <taxon>Arthropoda</taxon>
        <taxon>Chelicerata</taxon>
        <taxon>Arachnida</taxon>
        <taxon>Acari</taxon>
        <taxon>Parasitiformes</taxon>
        <taxon>Ixodida</taxon>
        <taxon>Ixodoidea</taxon>
        <taxon>Ixodidae</taxon>
        <taxon>Rhipicephalinae</taxon>
        <taxon>Dermacentor</taxon>
    </lineage>
</organism>
<dbReference type="EMBL" id="CM023480">
    <property type="protein sequence ID" value="KAH7970539.1"/>
    <property type="molecule type" value="Genomic_DNA"/>
</dbReference>
<reference evidence="1" key="1">
    <citation type="submission" date="2020-05" db="EMBL/GenBank/DDBJ databases">
        <title>Large-scale comparative analyses of tick genomes elucidate their genetic diversity and vector capacities.</title>
        <authorList>
            <person name="Jia N."/>
            <person name="Wang J."/>
            <person name="Shi W."/>
            <person name="Du L."/>
            <person name="Sun Y."/>
            <person name="Zhan W."/>
            <person name="Jiang J."/>
            <person name="Wang Q."/>
            <person name="Zhang B."/>
            <person name="Ji P."/>
            <person name="Sakyi L.B."/>
            <person name="Cui X."/>
            <person name="Yuan T."/>
            <person name="Jiang B."/>
            <person name="Yang W."/>
            <person name="Lam T.T.-Y."/>
            <person name="Chang Q."/>
            <person name="Ding S."/>
            <person name="Wang X."/>
            <person name="Zhu J."/>
            <person name="Ruan X."/>
            <person name="Zhao L."/>
            <person name="Wei J."/>
            <person name="Que T."/>
            <person name="Du C."/>
            <person name="Cheng J."/>
            <person name="Dai P."/>
            <person name="Han X."/>
            <person name="Huang E."/>
            <person name="Gao Y."/>
            <person name="Liu J."/>
            <person name="Shao H."/>
            <person name="Ye R."/>
            <person name="Li L."/>
            <person name="Wei W."/>
            <person name="Wang X."/>
            <person name="Wang C."/>
            <person name="Yang T."/>
            <person name="Huo Q."/>
            <person name="Li W."/>
            <person name="Guo W."/>
            <person name="Chen H."/>
            <person name="Zhou L."/>
            <person name="Ni X."/>
            <person name="Tian J."/>
            <person name="Zhou Y."/>
            <person name="Sheng Y."/>
            <person name="Liu T."/>
            <person name="Pan Y."/>
            <person name="Xia L."/>
            <person name="Li J."/>
            <person name="Zhao F."/>
            <person name="Cao W."/>
        </authorList>
    </citation>
    <scope>NUCLEOTIDE SEQUENCE</scope>
    <source>
        <strain evidence="1">Dsil-2018</strain>
    </source>
</reference>
<keyword evidence="2" id="KW-1185">Reference proteome</keyword>
<name>A0ACB8DIY5_DERSI</name>
<sequence>MQGTQYVLTGFGDFLERRRISFVDPLPRSHVCCACGFVSSLSVRLPCGHVLCRPCKRHIASDAGTCPVEGVKFEEAGVASQTVKLSDLEQLRVYCINDGQRCDFVGKLAELPSHVFGCGYDEVKCDKCDGAVTRSAAVDHRRQCSVDLPLAGRTASPDEVAAVDGGSTGVVETLPDRASEEQVDREGVADDDANSSSVEDVTRYRTDSVRAKRTSSGELKVPDTSSAGPVSRYITPGPYRAASKPGVFVTLCKFDNIYEKYEELRSKDTVSAIAKGCTAGGYTFALKCTLSREEGEDATVEVYFSLYLGCGDWDNFVEWPFSKDVTVVLTHPKDKTKDVRFPIFMFKKDTVKKPAPTGATWNKGHRTIDGESWERIECEGFIHENALYVNVEFE</sequence>
<evidence type="ECO:0000313" key="1">
    <source>
        <dbReference type="EMBL" id="KAH7970539.1"/>
    </source>
</evidence>
<accession>A0ACB8DIY5</accession>